<evidence type="ECO:0000256" key="2">
    <source>
        <dbReference type="SAM" id="SignalP"/>
    </source>
</evidence>
<dbReference type="PANTHER" id="PTHR47505:SF1">
    <property type="entry name" value="DNA UTILIZATION PROTEIN YHGH"/>
    <property type="match status" value="1"/>
</dbReference>
<name>A0ABZ0UN36_9RICK</name>
<protein>
    <submittedName>
        <fullName evidence="5">ComF family ribose-phosphate pyrophosphokinase-like protein</fullName>
    </submittedName>
</protein>
<organism evidence="5 6">
    <name type="scientific">Candidatus Fokinia crypta</name>
    <dbReference type="NCBI Taxonomy" id="1920990"/>
    <lineage>
        <taxon>Bacteria</taxon>
        <taxon>Pseudomonadati</taxon>
        <taxon>Pseudomonadota</taxon>
        <taxon>Alphaproteobacteria</taxon>
        <taxon>Rickettsiales</taxon>
        <taxon>Candidatus Midichloriaceae</taxon>
        <taxon>Candidatus Fokinia</taxon>
    </lineage>
</organism>
<dbReference type="InterPro" id="IPR029057">
    <property type="entry name" value="PRTase-like"/>
</dbReference>
<evidence type="ECO:0000259" key="4">
    <source>
        <dbReference type="Pfam" id="PF18912"/>
    </source>
</evidence>
<dbReference type="Pfam" id="PF00156">
    <property type="entry name" value="Pribosyltran"/>
    <property type="match status" value="1"/>
</dbReference>
<dbReference type="CDD" id="cd06223">
    <property type="entry name" value="PRTases_typeI"/>
    <property type="match status" value="1"/>
</dbReference>
<evidence type="ECO:0000313" key="5">
    <source>
        <dbReference type="EMBL" id="WPX97536.1"/>
    </source>
</evidence>
<feature type="signal peptide" evidence="2">
    <location>
        <begin position="1"/>
        <end position="28"/>
    </location>
</feature>
<dbReference type="Pfam" id="PF18912">
    <property type="entry name" value="DZR_2"/>
    <property type="match status" value="1"/>
</dbReference>
<accession>A0ABZ0UN36</accession>
<dbReference type="Gene3D" id="3.40.50.2020">
    <property type="match status" value="1"/>
</dbReference>
<evidence type="ECO:0000256" key="1">
    <source>
        <dbReference type="ARBA" id="ARBA00008007"/>
    </source>
</evidence>
<feature type="chain" id="PRO_5046370339" evidence="2">
    <location>
        <begin position="29"/>
        <end position="259"/>
    </location>
</feature>
<dbReference type="Proteomes" id="UP001325140">
    <property type="component" value="Chromosome"/>
</dbReference>
<comment type="similarity">
    <text evidence="1">Belongs to the ComF/GntX family.</text>
</comment>
<feature type="domain" description="Phosphoribosyltransferase" evidence="3">
    <location>
        <begin position="190"/>
        <end position="252"/>
    </location>
</feature>
<dbReference type="EMBL" id="CP110343">
    <property type="protein sequence ID" value="WPX97536.1"/>
    <property type="molecule type" value="Genomic_DNA"/>
</dbReference>
<dbReference type="InterPro" id="IPR000836">
    <property type="entry name" value="PRTase_dom"/>
</dbReference>
<dbReference type="SUPFAM" id="SSF53271">
    <property type="entry name" value="PRTase-like"/>
    <property type="match status" value="1"/>
</dbReference>
<dbReference type="InterPro" id="IPR044005">
    <property type="entry name" value="DZR_2"/>
</dbReference>
<evidence type="ECO:0000259" key="3">
    <source>
        <dbReference type="Pfam" id="PF00156"/>
    </source>
</evidence>
<evidence type="ECO:0000313" key="6">
    <source>
        <dbReference type="Proteomes" id="UP001325140"/>
    </source>
</evidence>
<keyword evidence="2" id="KW-0732">Signal</keyword>
<dbReference type="PANTHER" id="PTHR47505">
    <property type="entry name" value="DNA UTILIZATION PROTEIN YHGH"/>
    <property type="match status" value="1"/>
</dbReference>
<sequence>MISTKKIFHLILRLIRFLLTFISPPSCICCKSEVLDYDTLCANCWNDIYFIWNSHCKYCGEIIEYNSPFYCLCEKQYLMHDKEAFIPFEELYERREQYTIICLTLYTHIVINLMISFKNNAQYFIHILLSKIFLIHREKFEMTSLVVPIPMHDSAVRRRGYNHTAIMAKNISTSIKKPYLHNILIKQYNKIQKTLSEKDRVKNVKSAFTINRKLLHQIKNEHILLVDDVMTTGATMQQCTSLLLNNGASFVTILSFAKT</sequence>
<gene>
    <name evidence="5" type="ORF">Fokcrypt_00041</name>
</gene>
<proteinExistence type="inferred from homology"/>
<reference evidence="5" key="1">
    <citation type="submission" date="2022-10" db="EMBL/GenBank/DDBJ databases">
        <title>Host association and intracellularity evolved multiple times independently in the Rickettsiales.</title>
        <authorList>
            <person name="Castelli M."/>
            <person name="Nardi T."/>
            <person name="Gammuto L."/>
            <person name="Bellinzona G."/>
            <person name="Sabaneyeva E."/>
            <person name="Potekhin A."/>
            <person name="Serra V."/>
            <person name="Petroni G."/>
            <person name="Sassera D."/>
        </authorList>
    </citation>
    <scope>NUCLEOTIDE SEQUENCE [LARGE SCALE GENOMIC DNA]</scope>
    <source>
        <strain evidence="5">US_Bl 11III1</strain>
    </source>
</reference>
<keyword evidence="6" id="KW-1185">Reference proteome</keyword>
<dbReference type="InterPro" id="IPR051910">
    <property type="entry name" value="ComF/GntX_DNA_util-trans"/>
</dbReference>
<feature type="domain" description="Double zinc ribbon" evidence="4">
    <location>
        <begin position="19"/>
        <end position="66"/>
    </location>
</feature>